<reference evidence="2 3" key="1">
    <citation type="submission" date="2019-12" db="EMBL/GenBank/DDBJ databases">
        <title>Novel species isolated from a subtropical stream in China.</title>
        <authorList>
            <person name="Lu H."/>
        </authorList>
    </citation>
    <scope>NUCLEOTIDE SEQUENCE [LARGE SCALE GENOMIC DNA]</scope>
    <source>
        <strain evidence="2 3">FT55W</strain>
    </source>
</reference>
<protein>
    <submittedName>
        <fullName evidence="2">Uncharacterized protein</fullName>
    </submittedName>
</protein>
<gene>
    <name evidence="2" type="ORF">GTP45_05770</name>
</gene>
<accession>A0A7X4GMS1</accession>
<comment type="caution">
    <text evidence="2">The sequence shown here is derived from an EMBL/GenBank/DDBJ whole genome shotgun (WGS) entry which is preliminary data.</text>
</comment>
<feature type="chain" id="PRO_5030797898" evidence="1">
    <location>
        <begin position="20"/>
        <end position="283"/>
    </location>
</feature>
<evidence type="ECO:0000313" key="2">
    <source>
        <dbReference type="EMBL" id="MYM66343.1"/>
    </source>
</evidence>
<dbReference type="RefSeq" id="WP_161012933.1">
    <property type="nucleotide sequence ID" value="NZ_WWCK01000002.1"/>
</dbReference>
<organism evidence="2 3">
    <name type="scientific">Duganella rivi</name>
    <dbReference type="NCBI Taxonomy" id="2666083"/>
    <lineage>
        <taxon>Bacteria</taxon>
        <taxon>Pseudomonadati</taxon>
        <taxon>Pseudomonadota</taxon>
        <taxon>Betaproteobacteria</taxon>
        <taxon>Burkholderiales</taxon>
        <taxon>Oxalobacteraceae</taxon>
        <taxon>Telluria group</taxon>
        <taxon>Duganella</taxon>
    </lineage>
</organism>
<evidence type="ECO:0000313" key="3">
    <source>
        <dbReference type="Proteomes" id="UP000450012"/>
    </source>
</evidence>
<keyword evidence="1" id="KW-0732">Signal</keyword>
<dbReference type="EMBL" id="WWCK01000002">
    <property type="protein sequence ID" value="MYM66343.1"/>
    <property type="molecule type" value="Genomic_DNA"/>
</dbReference>
<keyword evidence="3" id="KW-1185">Reference proteome</keyword>
<name>A0A7X4GMS1_9BURK</name>
<evidence type="ECO:0000256" key="1">
    <source>
        <dbReference type="SAM" id="SignalP"/>
    </source>
</evidence>
<dbReference type="Proteomes" id="UP000450012">
    <property type="component" value="Unassembled WGS sequence"/>
</dbReference>
<sequence length="283" mass="31067">MKRPIFALALLHCSAPLLAQNQSVEVKIKISKQEKVGGVPKPFPGIGGLKAMREGKPAEEFSCDDPTDKDGYLSCHISCKKEWSKTNVKIIPPSNDKETALGYYSPEGKYLYLTLESCKVSSATPINLVYLSPEVVFSRVAANSPNVFKAVTSNEVNENVAIRDFSDAAPELLKLDPTPENKEGIAKLSALARTYGIALQKNPVATEYRNLVQYDQGGKNLLLKVESTEYLGEEVSNQIEVAPDKAALKRNIQTLESALASRPELTAKEKAMAEKIQLMQRQP</sequence>
<proteinExistence type="predicted"/>
<feature type="signal peptide" evidence="1">
    <location>
        <begin position="1"/>
        <end position="19"/>
    </location>
</feature>
<dbReference type="AlphaFoldDB" id="A0A7X4GMS1"/>